<evidence type="ECO:0000256" key="1">
    <source>
        <dbReference type="ARBA" id="ARBA00022734"/>
    </source>
</evidence>
<feature type="compositionally biased region" description="Polar residues" evidence="3">
    <location>
        <begin position="522"/>
        <end position="532"/>
    </location>
</feature>
<reference evidence="6 7" key="1">
    <citation type="journal article" date="2021" name="Cell">
        <title>Tracing the genetic footprints of vertebrate landing in non-teleost ray-finned fishes.</title>
        <authorList>
            <person name="Bi X."/>
            <person name="Wang K."/>
            <person name="Yang L."/>
            <person name="Pan H."/>
            <person name="Jiang H."/>
            <person name="Wei Q."/>
            <person name="Fang M."/>
            <person name="Yu H."/>
            <person name="Zhu C."/>
            <person name="Cai Y."/>
            <person name="He Y."/>
            <person name="Gan X."/>
            <person name="Zeng H."/>
            <person name="Yu D."/>
            <person name="Zhu Y."/>
            <person name="Jiang H."/>
            <person name="Qiu Q."/>
            <person name="Yang H."/>
            <person name="Zhang Y.E."/>
            <person name="Wang W."/>
            <person name="Zhu M."/>
            <person name="He S."/>
            <person name="Zhang G."/>
        </authorList>
    </citation>
    <scope>NUCLEOTIDE SEQUENCE [LARGE SCALE GENOMIC DNA]</scope>
    <source>
        <strain evidence="6">Bchr_013</strain>
    </source>
</reference>
<feature type="compositionally biased region" description="Polar residues" evidence="3">
    <location>
        <begin position="743"/>
        <end position="754"/>
    </location>
</feature>
<feature type="compositionally biased region" description="Basic and acidic residues" evidence="3">
    <location>
        <begin position="1254"/>
        <end position="1284"/>
    </location>
</feature>
<proteinExistence type="predicted"/>
<evidence type="ECO:0000313" key="7">
    <source>
        <dbReference type="Proteomes" id="UP000886611"/>
    </source>
</evidence>
<evidence type="ECO:0000259" key="4">
    <source>
        <dbReference type="Pfam" id="PF15711"/>
    </source>
</evidence>
<dbReference type="EMBL" id="JAATIS010008602">
    <property type="protein sequence ID" value="KAG2457111.1"/>
    <property type="molecule type" value="Genomic_DNA"/>
</dbReference>
<feature type="non-terminal residue" evidence="6">
    <location>
        <position position="1608"/>
    </location>
</feature>
<evidence type="ECO:0000313" key="6">
    <source>
        <dbReference type="EMBL" id="KAG2457111.1"/>
    </source>
</evidence>
<feature type="region of interest" description="Disordered" evidence="3">
    <location>
        <begin position="428"/>
        <end position="532"/>
    </location>
</feature>
<dbReference type="Proteomes" id="UP000886611">
    <property type="component" value="Unassembled WGS sequence"/>
</dbReference>
<feature type="domain" description="ILEI/PANDER" evidence="4">
    <location>
        <begin position="56"/>
        <end position="144"/>
    </location>
</feature>
<feature type="compositionally biased region" description="Polar residues" evidence="3">
    <location>
        <begin position="1171"/>
        <end position="1191"/>
    </location>
</feature>
<feature type="region of interest" description="Disordered" evidence="3">
    <location>
        <begin position="1171"/>
        <end position="1416"/>
    </location>
</feature>
<dbReference type="Pfam" id="PF15712">
    <property type="entry name" value="NPAT_C"/>
    <property type="match status" value="1"/>
</dbReference>
<feature type="compositionally biased region" description="Basic and acidic residues" evidence="3">
    <location>
        <begin position="1556"/>
        <end position="1570"/>
    </location>
</feature>
<dbReference type="PANTHER" id="PTHR15087">
    <property type="entry name" value="PROTEIN NPAT"/>
    <property type="match status" value="1"/>
</dbReference>
<feature type="compositionally biased region" description="Polar residues" evidence="3">
    <location>
        <begin position="1383"/>
        <end position="1400"/>
    </location>
</feature>
<evidence type="ECO:0000259" key="5">
    <source>
        <dbReference type="Pfam" id="PF15712"/>
    </source>
</evidence>
<protein>
    <submittedName>
        <fullName evidence="6">FAM3B protein</fullName>
    </submittedName>
</protein>
<feature type="compositionally biased region" description="Basic and acidic residues" evidence="3">
    <location>
        <begin position="1366"/>
        <end position="1379"/>
    </location>
</feature>
<feature type="compositionally biased region" description="Basic and acidic residues" evidence="3">
    <location>
        <begin position="1225"/>
        <end position="1246"/>
    </location>
</feature>
<comment type="caution">
    <text evidence="6">The sequence shown here is derived from an EMBL/GenBank/DDBJ whole genome shotgun (WGS) entry which is preliminary data.</text>
</comment>
<feature type="compositionally biased region" description="Polar residues" evidence="3">
    <location>
        <begin position="1199"/>
        <end position="1216"/>
    </location>
</feature>
<accession>A0A8X8BK31</accession>
<keyword evidence="7" id="KW-1185">Reference proteome</keyword>
<feature type="compositionally biased region" description="Basic and acidic residues" evidence="3">
    <location>
        <begin position="1294"/>
        <end position="1356"/>
    </location>
</feature>
<dbReference type="GO" id="GO:0005634">
    <property type="term" value="C:nucleus"/>
    <property type="evidence" value="ECO:0007669"/>
    <property type="project" value="TreeGrafter"/>
</dbReference>
<feature type="domain" description="Protein NPAT C-terminal" evidence="5">
    <location>
        <begin position="1188"/>
        <end position="1608"/>
    </location>
</feature>
<keyword evidence="1 2" id="KW-0430">Lectin</keyword>
<gene>
    <name evidence="6" type="primary">Fam3b</name>
    <name evidence="6" type="ORF">GTO96_0013200</name>
</gene>
<feature type="region of interest" description="Disordered" evidence="3">
    <location>
        <begin position="1430"/>
        <end position="1511"/>
    </location>
</feature>
<evidence type="ECO:0000256" key="2">
    <source>
        <dbReference type="PROSITE-ProRule" id="PRU01375"/>
    </source>
</evidence>
<dbReference type="PROSITE" id="PS52031">
    <property type="entry name" value="GG_LECTIN"/>
    <property type="match status" value="1"/>
</dbReference>
<dbReference type="GO" id="GO:0003712">
    <property type="term" value="F:transcription coregulator activity"/>
    <property type="evidence" value="ECO:0007669"/>
    <property type="project" value="TreeGrafter"/>
</dbReference>
<evidence type="ECO:0000256" key="3">
    <source>
        <dbReference type="SAM" id="MobiDB-lite"/>
    </source>
</evidence>
<sequence length="1608" mass="175547">LFSAPSPKRQKCDHWTPCPPEHFAYRILSGANTMKHPKICFEDELLMGEEKGNTGRGMNVAIVNAISGKLLNAKSFDMWEGDFAVTMLQFMKDIPENSIVLMATHDEGSTRLSSDIKTEITNLGSKEIQKIAFRSSWVFIGAKGFVLPSNIRSEQTDPKRHDHHYMTAKEPRYLQQEKLMNTCRAFILESPNLKEYAEHSTEDGSIPACVFSLFGKTLTAILNEYIIIKAKVRTRNAIAEMRRQQVRSSSQPTQCPLVILGSSDLGQNATTSLSSSSRILGNSSLVTYGTPVSQTVNYDRNQAINQDHGRPVTNINSRRLKFGRPIPYSLLTKLSRFHFEILRITVNNVRHVELSYLWPHLLEICETNIQQISKQSTSSALVPDQSIDEILGLQGEIHMTDEAIHDILERTESDPAFQALFDLFDNGKSKNSDDDSQEQSNVTCQDNFEHLDSTERSKEPLENTSEGRGQGTSIENKRVEMDNTLSKTKATQENKSRKSGRKSSILLPVVSKELKRPDESNESLPSDKFTSSYNDGTFGSLCTTSSEKETLLSTIPVQINESLNTSLSTVDKEVSSTLNVQNECDMETDQPALDQCQLEELPPDTVQDSGTPTVNIKSPNKKLETAVATETSIQLSQCDTTQGSVYVDPKESNEQRTETADSTQKAIENCQHPEIIIQQFQGFQINNCLLTTLQPSSTIETHKTPSDVVAKNIMSPPAVKQKRKPAILRRGGSSPSCLKGTPNKKTSADSSSDAEGSKTECMPNPVETVCPPSFESSTTLNTALQLPAGLTWLHKDGTSSTTEPGFDSNIVSLKIIISDEQKDSSSDSELSHAVSSITEDRIPTIILSSPAKSPEKASFVASSDMNSDETVLAVTCLQNEENVSTLESNSQMAKSDDHILGIQTLNVDNSVQLSLPSSADVVQEGGFIQLLPTSTTYGGSSNYIIVANQATIGNSVKQTHPIGQATSPALGQVTPAPHNLNSPSGSRSIVSVGQTVPHSYGPGSRIILSSPVQPVLQSVMFPVSVVGQNSTTTFPVSTNQVFHVPVGSTLPITAKLPIPAKPRQIALKSSSDPRKSSNVGSGSEKSANVSSIPKQRPTVMQTSGTEEQQKPSVVPSVTVSSASSSSLKTSLSHKRVLCFDNISTSKTLNTSVSSSQTSESKALMVEAPSLTVSSTTMESEKTCQNSHSIPNISMKKDQTQNTGTEGDSRTTEQTIISGGHLGKAKLSDGKDQVDQREKFSESESVHKITTVLESKNDSDVRKSCDSVSSKDRSKDTESRRDQEKRRKSSSSVNKKNETPVHTAKTDVHQKDKFALSDHKEKHSGSGKDLDERRRSEMAESRASKSKEVWTDKKSSLEDAANVTANKENELEPEQSKQRAQENAPANSQNDKPSVSSNISLQVPEEQRLKIRRGKGVSPLTKQAAEILQDIQGQVPGSPPSNKLILSGSELPIPQTPGSGKHIEDPLDCPKTPVRRRINKEGELTPRHLPPPATPDLPTCSPASETGSENSINMAAHTLMILSRAAIARTGTPLKDSAQQTGKISQNNKNLGKKRKLSEEQKSPPSKKDQQRSVSPARKKKTKKQKKLLDSFPDGMDVDKFLSSLHYDE</sequence>
<feature type="compositionally biased region" description="Polar residues" evidence="3">
    <location>
        <begin position="1500"/>
        <end position="1511"/>
    </location>
</feature>
<feature type="compositionally biased region" description="Basic and acidic residues" evidence="3">
    <location>
        <begin position="447"/>
        <end position="461"/>
    </location>
</feature>
<name>A0A8X8BK31_POLSE</name>
<dbReference type="InterPro" id="IPR052850">
    <property type="entry name" value="NPAT_LisH"/>
</dbReference>
<dbReference type="InterPro" id="IPR039477">
    <property type="entry name" value="ILEI/PANDER_dom"/>
</dbReference>
<feature type="non-terminal residue" evidence="6">
    <location>
        <position position="1"/>
    </location>
</feature>
<feature type="compositionally biased region" description="Polar residues" evidence="3">
    <location>
        <begin position="462"/>
        <end position="474"/>
    </location>
</feature>
<dbReference type="PANTHER" id="PTHR15087:SF14">
    <property type="entry name" value="PROTEIN NPAT"/>
    <property type="match status" value="1"/>
</dbReference>
<dbReference type="Pfam" id="PF15711">
    <property type="entry name" value="ILEI"/>
    <property type="match status" value="1"/>
</dbReference>
<dbReference type="InterPro" id="IPR031442">
    <property type="entry name" value="NPAT_C"/>
</dbReference>
<feature type="compositionally biased region" description="Basic residues" evidence="3">
    <location>
        <begin position="1576"/>
        <end position="1585"/>
    </location>
</feature>
<feature type="region of interest" description="Disordered" evidence="3">
    <location>
        <begin position="715"/>
        <end position="764"/>
    </location>
</feature>
<organism evidence="6 7">
    <name type="scientific">Polypterus senegalus</name>
    <name type="common">Senegal bichir</name>
    <dbReference type="NCBI Taxonomy" id="55291"/>
    <lineage>
        <taxon>Eukaryota</taxon>
        <taxon>Metazoa</taxon>
        <taxon>Chordata</taxon>
        <taxon>Craniata</taxon>
        <taxon>Vertebrata</taxon>
        <taxon>Euteleostomi</taxon>
        <taxon>Actinopterygii</taxon>
        <taxon>Polypteriformes</taxon>
        <taxon>Polypteridae</taxon>
        <taxon>Polypterus</taxon>
    </lineage>
</organism>
<feature type="compositionally biased region" description="Polar residues" evidence="3">
    <location>
        <begin position="1076"/>
        <end position="1106"/>
    </location>
</feature>
<dbReference type="GO" id="GO:0030246">
    <property type="term" value="F:carbohydrate binding"/>
    <property type="evidence" value="ECO:0007669"/>
    <property type="project" value="UniProtKB-UniRule"/>
</dbReference>
<feature type="region of interest" description="Disordered" evidence="3">
    <location>
        <begin position="1065"/>
        <end position="1117"/>
    </location>
</feature>
<feature type="region of interest" description="Disordered" evidence="3">
    <location>
        <begin position="1531"/>
        <end position="1608"/>
    </location>
</feature>
<feature type="compositionally biased region" description="Polar residues" evidence="3">
    <location>
        <begin position="1536"/>
        <end position="1549"/>
    </location>
</feature>